<proteinExistence type="predicted"/>
<evidence type="ECO:0000313" key="2">
    <source>
        <dbReference type="Proteomes" id="UP000002669"/>
    </source>
</evidence>
<reference evidence="2" key="1">
    <citation type="journal article" date="2012" name="MBio">
        <title>Comparative genome analysis of Trichophyton rubrum and related dermatophytes reveals candidate genes involved in infection.</title>
        <authorList>
            <person name="Martinez D.A."/>
            <person name="Oliver B.G."/>
            <person name="Graeser Y."/>
            <person name="Goldberg J.M."/>
            <person name="Li W."/>
            <person name="Martinez-Rossi N.M."/>
            <person name="Monod M."/>
            <person name="Shelest E."/>
            <person name="Barton R.C."/>
            <person name="Birch E."/>
            <person name="Brakhage A.A."/>
            <person name="Chen Z."/>
            <person name="Gurr S.J."/>
            <person name="Heiman D."/>
            <person name="Heitman J."/>
            <person name="Kosti I."/>
            <person name="Rossi A."/>
            <person name="Saif S."/>
            <person name="Samalova M."/>
            <person name="Saunders C.W."/>
            <person name="Shea T."/>
            <person name="Summerbell R.C."/>
            <person name="Xu J."/>
            <person name="Young S."/>
            <person name="Zeng Q."/>
            <person name="Birren B.W."/>
            <person name="Cuomo C.A."/>
            <person name="White T.C."/>
        </authorList>
    </citation>
    <scope>NUCLEOTIDE SEQUENCE [LARGE SCALE GENOMIC DNA]</scope>
    <source>
        <strain evidence="2">ATCC MYA-4604 / CBS 118893</strain>
    </source>
</reference>
<dbReference type="OrthoDB" id="4342612at2759"/>
<protein>
    <submittedName>
        <fullName evidence="1">Uncharacterized protein</fullName>
    </submittedName>
</protein>
<dbReference type="Pfam" id="PF20174">
    <property type="entry name" value="DUF6540"/>
    <property type="match status" value="1"/>
</dbReference>
<dbReference type="InterPro" id="IPR046670">
    <property type="entry name" value="DUF6540"/>
</dbReference>
<dbReference type="OMA" id="QEWTEDT"/>
<keyword evidence="2" id="KW-1185">Reference proteome</keyword>
<dbReference type="eggNOG" id="ENOG502STI1">
    <property type="taxonomic scope" value="Eukaryota"/>
</dbReference>
<sequence>MSDYPTSDTPVKRAGLREICEVNGRHFRRKLGTQQWLEYQPDNTPSPASQSQSQPLDLSLVHHRQGEGEPLHWALLVARENQPGMVYQVKGDAEYMTYTPSDLPIDITISESFLTMYHLAVVTTEQAAVVKEVAENEIPPQAPNRQSVTENCQGWTVRVVARLVEKGVVSNAKLQMAESMMQPV</sequence>
<evidence type="ECO:0000313" key="1">
    <source>
        <dbReference type="EMBL" id="EFQ97357.1"/>
    </source>
</evidence>
<organism evidence="2">
    <name type="scientific">Arthroderma gypseum (strain ATCC MYA-4604 / CBS 118893)</name>
    <name type="common">Microsporum gypseum</name>
    <dbReference type="NCBI Taxonomy" id="535722"/>
    <lineage>
        <taxon>Eukaryota</taxon>
        <taxon>Fungi</taxon>
        <taxon>Dikarya</taxon>
        <taxon>Ascomycota</taxon>
        <taxon>Pezizomycotina</taxon>
        <taxon>Eurotiomycetes</taxon>
        <taxon>Eurotiomycetidae</taxon>
        <taxon>Onygenales</taxon>
        <taxon>Arthrodermataceae</taxon>
        <taxon>Nannizzia</taxon>
    </lineage>
</organism>
<dbReference type="Proteomes" id="UP000002669">
    <property type="component" value="Unassembled WGS sequence"/>
</dbReference>
<dbReference type="VEuPathDB" id="FungiDB:MGYG_00396"/>
<dbReference type="InParanoid" id="E5QZJ1"/>
<name>E5QZJ1_ARTGP</name>
<dbReference type="GeneID" id="10031626"/>
<accession>E5QZJ1</accession>
<dbReference type="EMBL" id="DS989822">
    <property type="protein sequence ID" value="EFQ97357.1"/>
    <property type="molecule type" value="Genomic_DNA"/>
</dbReference>
<dbReference type="AlphaFoldDB" id="E5QZJ1"/>
<dbReference type="RefSeq" id="XP_003176309.1">
    <property type="nucleotide sequence ID" value="XM_003176261.1"/>
</dbReference>
<gene>
    <name evidence="1" type="ORF">MGYG_00396</name>
</gene>
<dbReference type="HOGENOM" id="CLU_102243_0_0_1"/>